<dbReference type="GO" id="GO:0000428">
    <property type="term" value="C:DNA-directed RNA polymerase complex"/>
    <property type="evidence" value="ECO:0007669"/>
    <property type="project" value="UniProtKB-KW"/>
</dbReference>
<dbReference type="GO" id="GO:0005737">
    <property type="term" value="C:cytoplasm"/>
    <property type="evidence" value="ECO:0007669"/>
    <property type="project" value="UniProtKB-ARBA"/>
</dbReference>
<dbReference type="InterPro" id="IPR011773">
    <property type="entry name" value="DNA-dir_RpoA"/>
</dbReference>
<reference evidence="13" key="1">
    <citation type="submission" date="2020-10" db="EMBL/GenBank/DDBJ databases">
        <authorList>
            <person name="Gilroy R."/>
        </authorList>
    </citation>
    <scope>NUCLEOTIDE SEQUENCE</scope>
    <source>
        <strain evidence="13">CHK184-20233</strain>
    </source>
</reference>
<dbReference type="FunFam" id="2.170.120.12:FF:000001">
    <property type="entry name" value="DNA-directed RNA polymerase subunit alpha"/>
    <property type="match status" value="1"/>
</dbReference>
<keyword evidence="7 11" id="KW-0804">Transcription</keyword>
<proteinExistence type="inferred from homology"/>
<feature type="region of interest" description="Alpha N-terminal domain (alpha-NTD)" evidence="11">
    <location>
        <begin position="1"/>
        <end position="233"/>
    </location>
</feature>
<evidence type="ECO:0000256" key="11">
    <source>
        <dbReference type="HAMAP-Rule" id="MF_00059"/>
    </source>
</evidence>
<dbReference type="SUPFAM" id="SSF47789">
    <property type="entry name" value="C-terminal domain of RNA polymerase alpha subunit"/>
    <property type="match status" value="1"/>
</dbReference>
<dbReference type="SUPFAM" id="SSF55257">
    <property type="entry name" value="RBP11-like subunits of RNA polymerase"/>
    <property type="match status" value="1"/>
</dbReference>
<sequence>MIEFEKPVYKITDYVENNFYGKFELEPLERGFGTTLGNALRRVMLSSLPGSAISAVKIDGVLHEFQTMDGVIEDVTTIILNLKGVVVKNHTEDTKIITLNKVGEGVVTAGDIEADSDIEIINKDHVIANLAKGGSLNMTMIVTNGRGYVKSEDSNLKEDDKKNGFIAMDAIYSPIERVSYEVESARVGQDESYDKLVMEVWTNGSIKPEESIALAAKILIEHFKLVTELSDISNVSGMMIEKTEDPKTKALETSIEDLDFSVRAYNCLKRAGVHTLQDLVNKSENDMMKIRNLGKKSLKEVLDKIKELGLDLRDDD</sequence>
<dbReference type="AlphaFoldDB" id="A0A9D1DV54"/>
<reference evidence="13" key="2">
    <citation type="journal article" date="2021" name="PeerJ">
        <title>Extensive microbial diversity within the chicken gut microbiome revealed by metagenomics and culture.</title>
        <authorList>
            <person name="Gilroy R."/>
            <person name="Ravi A."/>
            <person name="Getino M."/>
            <person name="Pursley I."/>
            <person name="Horton D.L."/>
            <person name="Alikhan N.F."/>
            <person name="Baker D."/>
            <person name="Gharbi K."/>
            <person name="Hall N."/>
            <person name="Watson M."/>
            <person name="Adriaenssens E.M."/>
            <person name="Foster-Nyarko E."/>
            <person name="Jarju S."/>
            <person name="Secka A."/>
            <person name="Antonio M."/>
            <person name="Oren A."/>
            <person name="Chaudhuri R.R."/>
            <person name="La Ragione R."/>
            <person name="Hildebrand F."/>
            <person name="Pallen M.J."/>
        </authorList>
    </citation>
    <scope>NUCLEOTIDE SEQUENCE</scope>
    <source>
        <strain evidence="13">CHK184-20233</strain>
    </source>
</reference>
<accession>A0A9D1DV54</accession>
<comment type="subunit">
    <text evidence="11">Homodimer. The RNAP catalytic core consists of 2 alpha, 1 beta, 1 beta' and 1 omega subunit. When a sigma factor is associated with the core the holoenzyme is formed, which can initiate transcription.</text>
</comment>
<name>A0A9D1DV54_9FIRM</name>
<dbReference type="SUPFAM" id="SSF56553">
    <property type="entry name" value="Insert subdomain of RNA polymerase alpha subunit"/>
    <property type="match status" value="1"/>
</dbReference>
<dbReference type="InterPro" id="IPR011260">
    <property type="entry name" value="RNAP_asu_C"/>
</dbReference>
<dbReference type="EMBL" id="DVHC01000062">
    <property type="protein sequence ID" value="HIR59576.1"/>
    <property type="molecule type" value="Genomic_DNA"/>
</dbReference>
<dbReference type="GO" id="GO:0006351">
    <property type="term" value="P:DNA-templated transcription"/>
    <property type="evidence" value="ECO:0007669"/>
    <property type="project" value="UniProtKB-UniRule"/>
</dbReference>
<dbReference type="NCBIfam" id="TIGR02027">
    <property type="entry name" value="rpoA"/>
    <property type="match status" value="1"/>
</dbReference>
<organism evidence="13 14">
    <name type="scientific">Candidatus Onthousia excrementipullorum</name>
    <dbReference type="NCBI Taxonomy" id="2840884"/>
    <lineage>
        <taxon>Bacteria</taxon>
        <taxon>Bacillati</taxon>
        <taxon>Bacillota</taxon>
        <taxon>Bacilli</taxon>
        <taxon>Candidatus Onthousia</taxon>
    </lineage>
</organism>
<keyword evidence="6 11" id="KW-0548">Nucleotidyltransferase</keyword>
<feature type="domain" description="DNA-directed RNA polymerase RpoA/D/Rpb3-type" evidence="12">
    <location>
        <begin position="20"/>
        <end position="229"/>
    </location>
</feature>
<evidence type="ECO:0000256" key="9">
    <source>
        <dbReference type="ARBA" id="ARBA00033070"/>
    </source>
</evidence>
<evidence type="ECO:0000256" key="6">
    <source>
        <dbReference type="ARBA" id="ARBA00022695"/>
    </source>
</evidence>
<dbReference type="CDD" id="cd06928">
    <property type="entry name" value="RNAP_alpha_NTD"/>
    <property type="match status" value="1"/>
</dbReference>
<dbReference type="Gene3D" id="2.170.120.12">
    <property type="entry name" value="DNA-directed RNA polymerase, insert domain"/>
    <property type="match status" value="1"/>
</dbReference>
<dbReference type="NCBIfam" id="NF003513">
    <property type="entry name" value="PRK05182.1-2"/>
    <property type="match status" value="1"/>
</dbReference>
<evidence type="ECO:0000256" key="1">
    <source>
        <dbReference type="ARBA" id="ARBA00007123"/>
    </source>
</evidence>
<evidence type="ECO:0000313" key="13">
    <source>
        <dbReference type="EMBL" id="HIR59576.1"/>
    </source>
</evidence>
<keyword evidence="5 11" id="KW-0808">Transferase</keyword>
<dbReference type="Gene3D" id="1.10.150.20">
    <property type="entry name" value="5' to 3' exonuclease, C-terminal subdomain"/>
    <property type="match status" value="1"/>
</dbReference>
<dbReference type="NCBIfam" id="NF003515">
    <property type="entry name" value="PRK05182.2-1"/>
    <property type="match status" value="1"/>
</dbReference>
<protein>
    <recommendedName>
        <fullName evidence="3 11">DNA-directed RNA polymerase subunit alpha</fullName>
        <shortName evidence="11">RNAP subunit alpha</shortName>
        <ecNumber evidence="2 11">2.7.7.6</ecNumber>
    </recommendedName>
    <alternativeName>
        <fullName evidence="9 11">RNA polymerase subunit alpha</fullName>
    </alternativeName>
    <alternativeName>
        <fullName evidence="8 11">Transcriptase subunit alpha</fullName>
    </alternativeName>
</protein>
<dbReference type="Pfam" id="PF01000">
    <property type="entry name" value="RNA_pol_A_bac"/>
    <property type="match status" value="1"/>
</dbReference>
<evidence type="ECO:0000313" key="14">
    <source>
        <dbReference type="Proteomes" id="UP000824232"/>
    </source>
</evidence>
<keyword evidence="4 11" id="KW-0240">DNA-directed RNA polymerase</keyword>
<dbReference type="SMART" id="SM00662">
    <property type="entry name" value="RPOLD"/>
    <property type="match status" value="1"/>
</dbReference>
<dbReference type="GO" id="GO:0003899">
    <property type="term" value="F:DNA-directed RNA polymerase activity"/>
    <property type="evidence" value="ECO:0007669"/>
    <property type="project" value="UniProtKB-UniRule"/>
</dbReference>
<dbReference type="EC" id="2.7.7.6" evidence="2 11"/>
<dbReference type="InterPro" id="IPR036643">
    <property type="entry name" value="RNApol_insert_sf"/>
</dbReference>
<dbReference type="InterPro" id="IPR036603">
    <property type="entry name" value="RBP11-like"/>
</dbReference>
<evidence type="ECO:0000256" key="7">
    <source>
        <dbReference type="ARBA" id="ARBA00023163"/>
    </source>
</evidence>
<evidence type="ECO:0000256" key="10">
    <source>
        <dbReference type="ARBA" id="ARBA00048552"/>
    </source>
</evidence>
<gene>
    <name evidence="11" type="primary">rpoA</name>
    <name evidence="13" type="ORF">IAB38_05950</name>
</gene>
<evidence type="ECO:0000256" key="4">
    <source>
        <dbReference type="ARBA" id="ARBA00022478"/>
    </source>
</evidence>
<dbReference type="Pfam" id="PF01193">
    <property type="entry name" value="RNA_pol_L"/>
    <property type="match status" value="1"/>
</dbReference>
<evidence type="ECO:0000256" key="2">
    <source>
        <dbReference type="ARBA" id="ARBA00012418"/>
    </source>
</evidence>
<evidence type="ECO:0000256" key="3">
    <source>
        <dbReference type="ARBA" id="ARBA00015972"/>
    </source>
</evidence>
<feature type="region of interest" description="Alpha C-terminal domain (alpha-CTD)" evidence="11">
    <location>
        <begin position="247"/>
        <end position="316"/>
    </location>
</feature>
<dbReference type="NCBIfam" id="NF003519">
    <property type="entry name" value="PRK05182.2-5"/>
    <property type="match status" value="1"/>
</dbReference>
<dbReference type="InterPro" id="IPR011263">
    <property type="entry name" value="DNA-dir_RNA_pol_RpoA/D/Rpb3"/>
</dbReference>
<dbReference type="GO" id="GO:0046983">
    <property type="term" value="F:protein dimerization activity"/>
    <property type="evidence" value="ECO:0007669"/>
    <property type="project" value="InterPro"/>
</dbReference>
<dbReference type="GO" id="GO:0003677">
    <property type="term" value="F:DNA binding"/>
    <property type="evidence" value="ECO:0007669"/>
    <property type="project" value="UniProtKB-UniRule"/>
</dbReference>
<dbReference type="Proteomes" id="UP000824232">
    <property type="component" value="Unassembled WGS sequence"/>
</dbReference>
<comment type="function">
    <text evidence="11">DNA-dependent RNA polymerase catalyzes the transcription of DNA into RNA using the four ribonucleoside triphosphates as substrates.</text>
</comment>
<evidence type="ECO:0000256" key="5">
    <source>
        <dbReference type="ARBA" id="ARBA00022679"/>
    </source>
</evidence>
<comment type="catalytic activity">
    <reaction evidence="10 11">
        <text>RNA(n) + a ribonucleoside 5'-triphosphate = RNA(n+1) + diphosphate</text>
        <dbReference type="Rhea" id="RHEA:21248"/>
        <dbReference type="Rhea" id="RHEA-COMP:14527"/>
        <dbReference type="Rhea" id="RHEA-COMP:17342"/>
        <dbReference type="ChEBI" id="CHEBI:33019"/>
        <dbReference type="ChEBI" id="CHEBI:61557"/>
        <dbReference type="ChEBI" id="CHEBI:140395"/>
        <dbReference type="EC" id="2.7.7.6"/>
    </reaction>
</comment>
<dbReference type="Pfam" id="PF03118">
    <property type="entry name" value="RNA_pol_A_CTD"/>
    <property type="match status" value="1"/>
</dbReference>
<comment type="similarity">
    <text evidence="1 11">Belongs to the RNA polymerase alpha chain family.</text>
</comment>
<comment type="caution">
    <text evidence="13">The sequence shown here is derived from an EMBL/GenBank/DDBJ whole genome shotgun (WGS) entry which is preliminary data.</text>
</comment>
<dbReference type="InterPro" id="IPR011262">
    <property type="entry name" value="DNA-dir_RNA_pol_insert"/>
</dbReference>
<dbReference type="HAMAP" id="MF_00059">
    <property type="entry name" value="RNApol_bact_RpoA"/>
    <property type="match status" value="1"/>
</dbReference>
<dbReference type="Gene3D" id="3.30.1360.10">
    <property type="entry name" value="RNA polymerase, RBP11-like subunit"/>
    <property type="match status" value="1"/>
</dbReference>
<evidence type="ECO:0000256" key="8">
    <source>
        <dbReference type="ARBA" id="ARBA00032524"/>
    </source>
</evidence>
<comment type="domain">
    <text evidence="11">The N-terminal domain is essential for RNAP assembly and basal transcription, whereas the C-terminal domain is involved in interaction with transcriptional regulators and with upstream promoter elements.</text>
</comment>
<evidence type="ECO:0000259" key="12">
    <source>
        <dbReference type="SMART" id="SM00662"/>
    </source>
</evidence>